<accession>A0ABR7T0H8</accession>
<name>A0ABR7T0H8_HELCL</name>
<protein>
    <submittedName>
        <fullName evidence="2">Uncharacterized protein</fullName>
    </submittedName>
</protein>
<keyword evidence="3" id="KW-1185">Reference proteome</keyword>
<feature type="transmembrane region" description="Helical" evidence="1">
    <location>
        <begin position="250"/>
        <end position="271"/>
    </location>
</feature>
<organism evidence="2 3">
    <name type="scientific">Heliobacterium chlorum</name>
    <dbReference type="NCBI Taxonomy" id="2698"/>
    <lineage>
        <taxon>Bacteria</taxon>
        <taxon>Bacillati</taxon>
        <taxon>Bacillota</taxon>
        <taxon>Clostridia</taxon>
        <taxon>Eubacteriales</taxon>
        <taxon>Heliobacteriaceae</taxon>
        <taxon>Heliobacterium</taxon>
    </lineage>
</organism>
<reference evidence="2 3" key="1">
    <citation type="submission" date="2020-07" db="EMBL/GenBank/DDBJ databases">
        <title>Draft whole-genome sequence of Heliobacterium chlorum DSM 3682, type strain.</title>
        <authorList>
            <person name="Kyndt J.A."/>
            <person name="Meyer T.E."/>
            <person name="Imhoff J.F."/>
        </authorList>
    </citation>
    <scope>NUCLEOTIDE SEQUENCE [LARGE SCALE GENOMIC DNA]</scope>
    <source>
        <strain evidence="2 3">DSM 3682</strain>
    </source>
</reference>
<feature type="transmembrane region" description="Helical" evidence="1">
    <location>
        <begin position="283"/>
        <end position="304"/>
    </location>
</feature>
<evidence type="ECO:0000256" key="1">
    <source>
        <dbReference type="SAM" id="Phobius"/>
    </source>
</evidence>
<proteinExistence type="predicted"/>
<feature type="transmembrane region" description="Helical" evidence="1">
    <location>
        <begin position="366"/>
        <end position="383"/>
    </location>
</feature>
<feature type="transmembrane region" description="Helical" evidence="1">
    <location>
        <begin position="30"/>
        <end position="50"/>
    </location>
</feature>
<comment type="caution">
    <text evidence="2">The sequence shown here is derived from an EMBL/GenBank/DDBJ whole genome shotgun (WGS) entry which is preliminary data.</text>
</comment>
<evidence type="ECO:0000313" key="2">
    <source>
        <dbReference type="EMBL" id="MBC9783473.1"/>
    </source>
</evidence>
<dbReference type="Proteomes" id="UP000617402">
    <property type="component" value="Unassembled WGS sequence"/>
</dbReference>
<dbReference type="EMBL" id="JACVHF010000002">
    <property type="protein sequence ID" value="MBC9783473.1"/>
    <property type="molecule type" value="Genomic_DNA"/>
</dbReference>
<feature type="transmembrane region" description="Helical" evidence="1">
    <location>
        <begin position="70"/>
        <end position="92"/>
    </location>
</feature>
<dbReference type="RefSeq" id="WP_188038634.1">
    <property type="nucleotide sequence ID" value="NZ_JACVHF010000002.1"/>
</dbReference>
<gene>
    <name evidence="2" type="ORF">H1S01_02970</name>
</gene>
<keyword evidence="1" id="KW-0812">Transmembrane</keyword>
<feature type="transmembrane region" description="Helical" evidence="1">
    <location>
        <begin position="336"/>
        <end position="354"/>
    </location>
</feature>
<sequence>MDYINVKFEDDERSAMRAYLQRAETRLSTLHRVGGGFLSGSGLLIFFPVFTRDTFLELLNIVVNGGNYSYYVLILSVIITFGLQLYALYLLFMDITKFYFTAHQPGHNDDKFHPRFTLSGIALSPDELLDNKKSVLMCQLSRNKIINFILPFNEEDKNYFASKLKNIPGIIPETRRINGDNKGNSLITEEMKQSLINDSYEDNYEHQIDLFHVAFGICGVSDRKLIEEVAKMEASLVRHIFYLRTIILRYVKAFIMSIWTSISLSLVVELYDKCPKGTNESNPFSPLIVSLGLFLWASVLPILVRMPIDWIYDLGSRNKSKHGFVRDAHLSGFERTVVRLSLLVLFLSNLSFIILSNSSVATNRNFFGFILCIGLLVFVTLLVKWKHLLYVNDPINEVVQKPKATHF</sequence>
<keyword evidence="1" id="KW-1133">Transmembrane helix</keyword>
<evidence type="ECO:0000313" key="3">
    <source>
        <dbReference type="Proteomes" id="UP000617402"/>
    </source>
</evidence>
<keyword evidence="1" id="KW-0472">Membrane</keyword>